<protein>
    <submittedName>
        <fullName evidence="1">Uncharacterized protein</fullName>
    </submittedName>
</protein>
<dbReference type="Proteomes" id="UP000271227">
    <property type="component" value="Unassembled WGS sequence"/>
</dbReference>
<reference evidence="1 2" key="1">
    <citation type="submission" date="2018-10" db="EMBL/GenBank/DDBJ databases">
        <title>Genomic Encyclopedia of Archaeal and Bacterial Type Strains, Phase II (KMG-II): from individual species to whole genera.</title>
        <authorList>
            <person name="Goeker M."/>
        </authorList>
    </citation>
    <scope>NUCLEOTIDE SEQUENCE [LARGE SCALE GENOMIC DNA]</scope>
    <source>
        <strain evidence="1 2">DSM 25217</strain>
    </source>
</reference>
<dbReference type="AlphaFoldDB" id="A0A3M0C4X2"/>
<dbReference type="EMBL" id="REFR01000015">
    <property type="protein sequence ID" value="RMB01876.1"/>
    <property type="molecule type" value="Genomic_DNA"/>
</dbReference>
<dbReference type="InParanoid" id="A0A3M0C4X2"/>
<keyword evidence="2" id="KW-1185">Reference proteome</keyword>
<proteinExistence type="predicted"/>
<evidence type="ECO:0000313" key="2">
    <source>
        <dbReference type="Proteomes" id="UP000271227"/>
    </source>
</evidence>
<evidence type="ECO:0000313" key="1">
    <source>
        <dbReference type="EMBL" id="RMB01876.1"/>
    </source>
</evidence>
<accession>A0A3M0C4X2</accession>
<name>A0A3M0C4X2_9PROT</name>
<dbReference type="OrthoDB" id="8081151at2"/>
<organism evidence="1 2">
    <name type="scientific">Eilatimonas milleporae</name>
    <dbReference type="NCBI Taxonomy" id="911205"/>
    <lineage>
        <taxon>Bacteria</taxon>
        <taxon>Pseudomonadati</taxon>
        <taxon>Pseudomonadota</taxon>
        <taxon>Alphaproteobacteria</taxon>
        <taxon>Kordiimonadales</taxon>
        <taxon>Kordiimonadaceae</taxon>
        <taxon>Eilatimonas</taxon>
    </lineage>
</organism>
<gene>
    <name evidence="1" type="ORF">BXY39_3384</name>
</gene>
<dbReference type="RefSeq" id="WP_121940027.1">
    <property type="nucleotide sequence ID" value="NZ_REFR01000015.1"/>
</dbReference>
<comment type="caution">
    <text evidence="1">The sequence shown here is derived from an EMBL/GenBank/DDBJ whole genome shotgun (WGS) entry which is preliminary data.</text>
</comment>
<sequence>MAITEEDFEELIVRFGPDMDHWPDAVRDRALDFAVTPAGRAILAAEEALETSFARLSAVGGAQAETACASGADVYMQRLLQAPDRAYRPAGAAMRDCLPLRHLYRKLTGVFDTAYEWPKGVFSPLGLAAQAACASGVLVLGLWVGMAGSLPDTEEVDLSVMVFTETLSLEEDMQTYE</sequence>